<gene>
    <name evidence="3" type="ORF">KP79_PYT10905</name>
</gene>
<dbReference type="EMBL" id="NEDP02005540">
    <property type="protein sequence ID" value="OWF39145.1"/>
    <property type="molecule type" value="Genomic_DNA"/>
</dbReference>
<evidence type="ECO:0000313" key="3">
    <source>
        <dbReference type="EMBL" id="OWF39145.1"/>
    </source>
</evidence>
<keyword evidence="1" id="KW-1133">Transmembrane helix</keyword>
<dbReference type="OrthoDB" id="6121154at2759"/>
<evidence type="ECO:0000256" key="1">
    <source>
        <dbReference type="SAM" id="Phobius"/>
    </source>
</evidence>
<dbReference type="Proteomes" id="UP000242188">
    <property type="component" value="Unassembled WGS sequence"/>
</dbReference>
<keyword evidence="1" id="KW-0472">Membrane</keyword>
<organism evidence="3 4">
    <name type="scientific">Mizuhopecten yessoensis</name>
    <name type="common">Japanese scallop</name>
    <name type="synonym">Patinopecten yessoensis</name>
    <dbReference type="NCBI Taxonomy" id="6573"/>
    <lineage>
        <taxon>Eukaryota</taxon>
        <taxon>Metazoa</taxon>
        <taxon>Spiralia</taxon>
        <taxon>Lophotrochozoa</taxon>
        <taxon>Mollusca</taxon>
        <taxon>Bivalvia</taxon>
        <taxon>Autobranchia</taxon>
        <taxon>Pteriomorphia</taxon>
        <taxon>Pectinida</taxon>
        <taxon>Pectinoidea</taxon>
        <taxon>Pectinidae</taxon>
        <taxon>Mizuhopecten</taxon>
    </lineage>
</organism>
<reference evidence="3 4" key="1">
    <citation type="journal article" date="2017" name="Nat. Ecol. Evol.">
        <title>Scallop genome provides insights into evolution of bilaterian karyotype and development.</title>
        <authorList>
            <person name="Wang S."/>
            <person name="Zhang J."/>
            <person name="Jiao W."/>
            <person name="Li J."/>
            <person name="Xun X."/>
            <person name="Sun Y."/>
            <person name="Guo X."/>
            <person name="Huan P."/>
            <person name="Dong B."/>
            <person name="Zhang L."/>
            <person name="Hu X."/>
            <person name="Sun X."/>
            <person name="Wang J."/>
            <person name="Zhao C."/>
            <person name="Wang Y."/>
            <person name="Wang D."/>
            <person name="Huang X."/>
            <person name="Wang R."/>
            <person name="Lv J."/>
            <person name="Li Y."/>
            <person name="Zhang Z."/>
            <person name="Liu B."/>
            <person name="Lu W."/>
            <person name="Hui Y."/>
            <person name="Liang J."/>
            <person name="Zhou Z."/>
            <person name="Hou R."/>
            <person name="Li X."/>
            <person name="Liu Y."/>
            <person name="Li H."/>
            <person name="Ning X."/>
            <person name="Lin Y."/>
            <person name="Zhao L."/>
            <person name="Xing Q."/>
            <person name="Dou J."/>
            <person name="Li Y."/>
            <person name="Mao J."/>
            <person name="Guo H."/>
            <person name="Dou H."/>
            <person name="Li T."/>
            <person name="Mu C."/>
            <person name="Jiang W."/>
            <person name="Fu Q."/>
            <person name="Fu X."/>
            <person name="Miao Y."/>
            <person name="Liu J."/>
            <person name="Yu Q."/>
            <person name="Li R."/>
            <person name="Liao H."/>
            <person name="Li X."/>
            <person name="Kong Y."/>
            <person name="Jiang Z."/>
            <person name="Chourrout D."/>
            <person name="Li R."/>
            <person name="Bao Z."/>
        </authorList>
    </citation>
    <scope>NUCLEOTIDE SEQUENCE [LARGE SCALE GENOMIC DNA]</scope>
    <source>
        <strain evidence="3 4">PY_sf001</strain>
    </source>
</reference>
<keyword evidence="2" id="KW-0732">Signal</keyword>
<name>A0A210PRL8_MIZYE</name>
<keyword evidence="4" id="KW-1185">Reference proteome</keyword>
<feature type="transmembrane region" description="Helical" evidence="1">
    <location>
        <begin position="139"/>
        <end position="164"/>
    </location>
</feature>
<keyword evidence="1" id="KW-0812">Transmembrane</keyword>
<proteinExistence type="predicted"/>
<feature type="signal peptide" evidence="2">
    <location>
        <begin position="1"/>
        <end position="18"/>
    </location>
</feature>
<dbReference type="AlphaFoldDB" id="A0A210PRL8"/>
<evidence type="ECO:0000313" key="4">
    <source>
        <dbReference type="Proteomes" id="UP000242188"/>
    </source>
</evidence>
<comment type="caution">
    <text evidence="3">The sequence shown here is derived from an EMBL/GenBank/DDBJ whole genome shotgun (WGS) entry which is preliminary data.</text>
</comment>
<evidence type="ECO:0008006" key="5">
    <source>
        <dbReference type="Google" id="ProtNLM"/>
    </source>
</evidence>
<protein>
    <recommendedName>
        <fullName evidence="5">CUB domain-containing protein</fullName>
    </recommendedName>
</protein>
<sequence>MSLLFFLVTEVYLGVGWCSFHTYKVNEAQYYEIVWEGSDLPLSCRIGFEGRNAHDVYDQYQVCVEASEYHVSDCTFHMKYYDPGRRQKQLSYSCGFGPGKYCAVENENFVIEFSNFRTSTSVVRLMVTAKKTYDYEPPLLAAVVGGVLGGAVIITVVAVVVIMFRIRKRRWRKPPPVHVPLPPPDPDRETCV</sequence>
<feature type="chain" id="PRO_5013120759" description="CUB domain-containing protein" evidence="2">
    <location>
        <begin position="19"/>
        <end position="192"/>
    </location>
</feature>
<accession>A0A210PRL8</accession>
<evidence type="ECO:0000256" key="2">
    <source>
        <dbReference type="SAM" id="SignalP"/>
    </source>
</evidence>